<organism evidence="2 3">
    <name type="scientific">Ascaris lumbricoides</name>
    <name type="common">Giant roundworm</name>
    <dbReference type="NCBI Taxonomy" id="6252"/>
    <lineage>
        <taxon>Eukaryota</taxon>
        <taxon>Metazoa</taxon>
        <taxon>Ecdysozoa</taxon>
        <taxon>Nematoda</taxon>
        <taxon>Chromadorea</taxon>
        <taxon>Rhabditida</taxon>
        <taxon>Spirurina</taxon>
        <taxon>Ascaridomorpha</taxon>
        <taxon>Ascaridoidea</taxon>
        <taxon>Ascarididae</taxon>
        <taxon>Ascaris</taxon>
    </lineage>
</organism>
<dbReference type="AlphaFoldDB" id="A0A0M3IVB7"/>
<dbReference type="WBParaSite" id="ALUE_0002269501-mRNA-1">
    <property type="protein sequence ID" value="ALUE_0002269501-mRNA-1"/>
    <property type="gene ID" value="ALUE_0002269501"/>
</dbReference>
<evidence type="ECO:0000256" key="1">
    <source>
        <dbReference type="SAM" id="MobiDB-lite"/>
    </source>
</evidence>
<reference evidence="3" key="1">
    <citation type="submission" date="2017-02" db="UniProtKB">
        <authorList>
            <consortium name="WormBaseParasite"/>
        </authorList>
    </citation>
    <scope>IDENTIFICATION</scope>
</reference>
<evidence type="ECO:0000313" key="2">
    <source>
        <dbReference type="Proteomes" id="UP000036681"/>
    </source>
</evidence>
<dbReference type="Proteomes" id="UP000036681">
    <property type="component" value="Unplaced"/>
</dbReference>
<proteinExistence type="predicted"/>
<evidence type="ECO:0000313" key="3">
    <source>
        <dbReference type="WBParaSite" id="ALUE_0002269501-mRNA-1"/>
    </source>
</evidence>
<sequence length="48" mass="5225">MIKLSPVLNEPRGSSSRGSYLPSSPIRTLRVVPSIISVEKYIGEILSP</sequence>
<feature type="region of interest" description="Disordered" evidence="1">
    <location>
        <begin position="1"/>
        <end position="24"/>
    </location>
</feature>
<protein>
    <submittedName>
        <fullName evidence="3">Uncharacterized protein</fullName>
    </submittedName>
</protein>
<name>A0A0M3IVB7_ASCLU</name>
<feature type="compositionally biased region" description="Low complexity" evidence="1">
    <location>
        <begin position="11"/>
        <end position="24"/>
    </location>
</feature>
<keyword evidence="2" id="KW-1185">Reference proteome</keyword>
<accession>A0A0M3IVB7</accession>